<dbReference type="PANTHER" id="PTHR24030:SF0">
    <property type="entry name" value="PROTEIN CMSS1"/>
    <property type="match status" value="1"/>
</dbReference>
<gene>
    <name evidence="2" type="primary">cms1</name>
    <name evidence="2" type="ORF">V5O48_004734</name>
</gene>
<dbReference type="InterPro" id="IPR032704">
    <property type="entry name" value="Cms1"/>
</dbReference>
<sequence>MAHTGGDDLDDLIIDDYSNSSEEEELEEIDDIPADSPLDGEGAGAVANQGLDSAKDSEKKRKRKEKNKERKAKRRKLVEERESDEPQSLAARPPSELASYLFEMTRKVFTDLSELELEDIRIPESAIVDTTAWTGPRTLDQLSPFILKVVPGLHTRLLMKSKANGAPTLIFVTGAALRVADVTRILKSKQLRGEKSGDVAKLFAKHFKLSEHVSYLKRTKIGAAVGTPGRLGKLLCETGKPQTFIGPPSMTSCNIIDALSTSALTHIILDATFRDAKKRNLLDIPETREEVVKTVLGCPAIRQGIRTGKVQLVLF</sequence>
<dbReference type="PANTHER" id="PTHR24030">
    <property type="entry name" value="PROTEIN CMSS1"/>
    <property type="match status" value="1"/>
</dbReference>
<dbReference type="EMBL" id="JBAHYK010000169">
    <property type="protein sequence ID" value="KAL0577246.1"/>
    <property type="molecule type" value="Genomic_DNA"/>
</dbReference>
<reference evidence="2 3" key="1">
    <citation type="submission" date="2024-02" db="EMBL/GenBank/DDBJ databases">
        <title>A draft genome for the cacao thread blight pathogen Marasmius crinis-equi.</title>
        <authorList>
            <person name="Cohen S.P."/>
            <person name="Baruah I.K."/>
            <person name="Amoako-Attah I."/>
            <person name="Bukari Y."/>
            <person name="Meinhardt L.W."/>
            <person name="Bailey B.A."/>
        </authorList>
    </citation>
    <scope>NUCLEOTIDE SEQUENCE [LARGE SCALE GENOMIC DNA]</scope>
    <source>
        <strain evidence="2 3">GH-76</strain>
    </source>
</reference>
<evidence type="ECO:0000313" key="3">
    <source>
        <dbReference type="Proteomes" id="UP001465976"/>
    </source>
</evidence>
<feature type="compositionally biased region" description="Acidic residues" evidence="1">
    <location>
        <begin position="21"/>
        <end position="33"/>
    </location>
</feature>
<comment type="caution">
    <text evidence="2">The sequence shown here is derived from an EMBL/GenBank/DDBJ whole genome shotgun (WGS) entry which is preliminary data.</text>
</comment>
<evidence type="ECO:0000256" key="1">
    <source>
        <dbReference type="SAM" id="MobiDB-lite"/>
    </source>
</evidence>
<feature type="region of interest" description="Disordered" evidence="1">
    <location>
        <begin position="1"/>
        <end position="93"/>
    </location>
</feature>
<organism evidence="2 3">
    <name type="scientific">Marasmius crinis-equi</name>
    <dbReference type="NCBI Taxonomy" id="585013"/>
    <lineage>
        <taxon>Eukaryota</taxon>
        <taxon>Fungi</taxon>
        <taxon>Dikarya</taxon>
        <taxon>Basidiomycota</taxon>
        <taxon>Agaricomycotina</taxon>
        <taxon>Agaricomycetes</taxon>
        <taxon>Agaricomycetidae</taxon>
        <taxon>Agaricales</taxon>
        <taxon>Marasmiineae</taxon>
        <taxon>Marasmiaceae</taxon>
        <taxon>Marasmius</taxon>
    </lineage>
</organism>
<feature type="compositionally biased region" description="Basic residues" evidence="1">
    <location>
        <begin position="60"/>
        <end position="76"/>
    </location>
</feature>
<name>A0ABR3FPB3_9AGAR</name>
<accession>A0ABR3FPB3</accession>
<dbReference type="Pfam" id="PF14617">
    <property type="entry name" value="CMS1"/>
    <property type="match status" value="2"/>
</dbReference>
<dbReference type="Proteomes" id="UP001465976">
    <property type="component" value="Unassembled WGS sequence"/>
</dbReference>
<evidence type="ECO:0000313" key="2">
    <source>
        <dbReference type="EMBL" id="KAL0577246.1"/>
    </source>
</evidence>
<protein>
    <submittedName>
        <fullName evidence="2">Protein cms1</fullName>
    </submittedName>
</protein>
<keyword evidence="3" id="KW-1185">Reference proteome</keyword>
<proteinExistence type="predicted"/>